<dbReference type="GO" id="GO:0008757">
    <property type="term" value="F:S-adenosylmethionine-dependent methyltransferase activity"/>
    <property type="evidence" value="ECO:0007669"/>
    <property type="project" value="InterPro"/>
</dbReference>
<organism evidence="2 3">
    <name type="scientific">Mycobacterium spongiae</name>
    <dbReference type="NCBI Taxonomy" id="886343"/>
    <lineage>
        <taxon>Bacteria</taxon>
        <taxon>Bacillati</taxon>
        <taxon>Actinomycetota</taxon>
        <taxon>Actinomycetes</taxon>
        <taxon>Mycobacteriales</taxon>
        <taxon>Mycobacteriaceae</taxon>
        <taxon>Mycobacterium</taxon>
    </lineage>
</organism>
<dbReference type="CDD" id="cd02440">
    <property type="entry name" value="AdoMet_MTases"/>
    <property type="match status" value="1"/>
</dbReference>
<proteinExistence type="predicted"/>
<evidence type="ECO:0000313" key="3">
    <source>
        <dbReference type="Proteomes" id="UP000682202"/>
    </source>
</evidence>
<keyword evidence="3" id="KW-1185">Reference proteome</keyword>
<dbReference type="KEGG" id="mspg:F6B93_09360"/>
<accession>A0A975JXS4</accession>
<reference evidence="2" key="1">
    <citation type="submission" date="2019-12" db="EMBL/GenBank/DDBJ databases">
        <title>Mycobacterium spongiae sp. nov.</title>
        <authorList>
            <person name="Stinear T."/>
        </authorList>
    </citation>
    <scope>NUCLEOTIDE SEQUENCE</scope>
    <source>
        <strain evidence="2">FSD4b-SM</strain>
    </source>
</reference>
<dbReference type="SUPFAM" id="SSF53335">
    <property type="entry name" value="S-adenosyl-L-methionine-dependent methyltransferases"/>
    <property type="match status" value="1"/>
</dbReference>
<dbReference type="InterPro" id="IPR029063">
    <property type="entry name" value="SAM-dependent_MTases_sf"/>
</dbReference>
<sequence length="269" mass="30107">MKRTIKSVLQHVNRTSAADRGLHGGLLPPKKLQRYVGGTDKFKEIGDLIVGHLVELCGLQPGDAVLDVGCGSGRVAMPLTAYLSREGRYAGFDISPKAIAWCKEHISRSHPNFDFQVADIYNSQYNPRGKYQPSDFRFPYPDASFDVVFLTSVFTHMLPPDVQHYLDEIARVLKAGGRCMSSYFLLNDESTALIGAGKATYHFKHQREGYRTTDARHPEAAIAFEEAFVRDSHEKCDLAIQAPLRYGAWCGRTDYTSFQDLVLAEKTAR</sequence>
<dbReference type="Pfam" id="PF08241">
    <property type="entry name" value="Methyltransf_11"/>
    <property type="match status" value="1"/>
</dbReference>
<feature type="domain" description="Methyltransferase type 11" evidence="1">
    <location>
        <begin position="66"/>
        <end position="180"/>
    </location>
</feature>
<dbReference type="EMBL" id="CP046600">
    <property type="protein sequence ID" value="QUR67280.1"/>
    <property type="molecule type" value="Genomic_DNA"/>
</dbReference>
<dbReference type="AlphaFoldDB" id="A0A975JXS4"/>
<protein>
    <submittedName>
        <fullName evidence="2">Methyltransferase domain-containing protein</fullName>
    </submittedName>
</protein>
<dbReference type="InterPro" id="IPR013216">
    <property type="entry name" value="Methyltransf_11"/>
</dbReference>
<dbReference type="GO" id="GO:0032259">
    <property type="term" value="P:methylation"/>
    <property type="evidence" value="ECO:0007669"/>
    <property type="project" value="UniProtKB-KW"/>
</dbReference>
<dbReference type="PANTHER" id="PTHR43861">
    <property type="entry name" value="TRANS-ACONITATE 2-METHYLTRANSFERASE-RELATED"/>
    <property type="match status" value="1"/>
</dbReference>
<keyword evidence="2" id="KW-0808">Transferase</keyword>
<keyword evidence="2" id="KW-0489">Methyltransferase</keyword>
<evidence type="ECO:0000313" key="2">
    <source>
        <dbReference type="EMBL" id="QUR67280.1"/>
    </source>
</evidence>
<dbReference type="PANTHER" id="PTHR43861:SF1">
    <property type="entry name" value="TRANS-ACONITATE 2-METHYLTRANSFERASE"/>
    <property type="match status" value="1"/>
</dbReference>
<evidence type="ECO:0000259" key="1">
    <source>
        <dbReference type="Pfam" id="PF08241"/>
    </source>
</evidence>
<dbReference type="Gene3D" id="3.40.50.150">
    <property type="entry name" value="Vaccinia Virus protein VP39"/>
    <property type="match status" value="1"/>
</dbReference>
<dbReference type="RefSeq" id="WP_211698850.1">
    <property type="nucleotide sequence ID" value="NZ_CP046600.1"/>
</dbReference>
<name>A0A975JXS4_9MYCO</name>
<dbReference type="Proteomes" id="UP000682202">
    <property type="component" value="Chromosome"/>
</dbReference>
<gene>
    <name evidence="2" type="ORF">F6B93_09360</name>
</gene>